<dbReference type="VEuPathDB" id="FungiDB:PV06_10677"/>
<feature type="transmembrane region" description="Helical" evidence="7">
    <location>
        <begin position="448"/>
        <end position="469"/>
    </location>
</feature>
<evidence type="ECO:0000256" key="7">
    <source>
        <dbReference type="SAM" id="Phobius"/>
    </source>
</evidence>
<feature type="compositionally biased region" description="Basic and acidic residues" evidence="6">
    <location>
        <begin position="1"/>
        <end position="15"/>
    </location>
</feature>
<reference evidence="9 10" key="1">
    <citation type="submission" date="2015-01" db="EMBL/GenBank/DDBJ databases">
        <title>The Genome Sequence of Exophiala oligosperma CBS72588.</title>
        <authorList>
            <consortium name="The Broad Institute Genomics Platform"/>
            <person name="Cuomo C."/>
            <person name="de Hoog S."/>
            <person name="Gorbushina A."/>
            <person name="Stielow B."/>
            <person name="Teixiera M."/>
            <person name="Abouelleil A."/>
            <person name="Chapman S.B."/>
            <person name="Priest M."/>
            <person name="Young S.K."/>
            <person name="Wortman J."/>
            <person name="Nusbaum C."/>
            <person name="Birren B."/>
        </authorList>
    </citation>
    <scope>NUCLEOTIDE SEQUENCE [LARGE SCALE GENOMIC DNA]</scope>
    <source>
        <strain evidence="9 10">CBS 72588</strain>
    </source>
</reference>
<feature type="transmembrane region" description="Helical" evidence="7">
    <location>
        <begin position="311"/>
        <end position="331"/>
    </location>
</feature>
<feature type="compositionally biased region" description="Basic and acidic residues" evidence="6">
    <location>
        <begin position="25"/>
        <end position="44"/>
    </location>
</feature>
<evidence type="ECO:0000256" key="3">
    <source>
        <dbReference type="ARBA" id="ARBA00022692"/>
    </source>
</evidence>
<sequence>MSNDEFIHHLPDQSERVQGYNMGSHHNDEDHHHHSENGKNRETTPIDNTDPAKAQSSHIEIEAKAGSQNNNDNAECDSRVEWTTHQILATICLSFLYCGSQLPLYFVSASLSWIVEQVGDKDIESWLPQSYALAFASLAPFSGYLQDVFGRRYISLTGGVVLCVGLILIGTTRTMAQGIVGCTVSGVGAAIGELTALAGTSELVPVRKRGWYLGLVTGCILPFSPYAIYTTELSMHSTWRWGIWISLIWNAMATVGIAVFYFPQSQVRSQKKTIREILPKVDFIGALLSIGGLTLFLIGTTAGGYTAPWTSAKVLCPLVIGIFMMVAFGAWEWKGARFPMVPGELFARHRIVAMSFLVAFVAGMYFYAILNFFPIVYLDVYRPDPIQSGVKGVIVAIGVTAGAVIPNMLLSVWRDHNRWILFAAAILTTTFGTALVTSTPENPVQTVALGTVAGFGIGGVVAMAVTTAVVGSPDDLIATCVALSLSIRTVGGSVGTAIYSNIFGTKLKLNLPKYVATYAVEAGLPLSSVKTFVELFLVAPQNLTLPAAPTEVPGLNAAVIHGATIGARWAYAESLKYVWYAALPFGILSCIACLLIGNSSTLMTNRVAANIRR</sequence>
<keyword evidence="4 7" id="KW-1133">Transmembrane helix</keyword>
<evidence type="ECO:0000256" key="2">
    <source>
        <dbReference type="ARBA" id="ARBA00022448"/>
    </source>
</evidence>
<feature type="domain" description="Major facilitator superfamily (MFS) profile" evidence="8">
    <location>
        <begin position="87"/>
        <end position="542"/>
    </location>
</feature>
<dbReference type="Gene3D" id="1.20.1250.20">
    <property type="entry name" value="MFS general substrate transporter like domains"/>
    <property type="match status" value="1"/>
</dbReference>
<dbReference type="InterPro" id="IPR010573">
    <property type="entry name" value="MFS_Str1/Tri12-like"/>
</dbReference>
<keyword evidence="3 7" id="KW-0812">Transmembrane</keyword>
<dbReference type="PANTHER" id="PTHR23501:SF109">
    <property type="entry name" value="MAJOR FACILITATOR SUPERFAMILY (MFS) PROFILE DOMAIN-CONTAINING PROTEIN-RELATED"/>
    <property type="match status" value="1"/>
</dbReference>
<feature type="transmembrane region" description="Helical" evidence="7">
    <location>
        <begin position="476"/>
        <end position="499"/>
    </location>
</feature>
<dbReference type="InterPro" id="IPR020846">
    <property type="entry name" value="MFS_dom"/>
</dbReference>
<feature type="transmembrane region" description="Helical" evidence="7">
    <location>
        <begin position="126"/>
        <end position="146"/>
    </location>
</feature>
<feature type="transmembrane region" description="Helical" evidence="7">
    <location>
        <begin position="393"/>
        <end position="412"/>
    </location>
</feature>
<keyword evidence="5 7" id="KW-0472">Membrane</keyword>
<accession>A0A0D2D188</accession>
<dbReference type="Proteomes" id="UP000053342">
    <property type="component" value="Unassembled WGS sequence"/>
</dbReference>
<dbReference type="Pfam" id="PF06609">
    <property type="entry name" value="TRI12"/>
    <property type="match status" value="1"/>
</dbReference>
<feature type="region of interest" description="Disordered" evidence="6">
    <location>
        <begin position="1"/>
        <end position="57"/>
    </location>
</feature>
<name>A0A0D2D188_9EURO</name>
<organism evidence="9 10">
    <name type="scientific">Exophiala oligosperma</name>
    <dbReference type="NCBI Taxonomy" id="215243"/>
    <lineage>
        <taxon>Eukaryota</taxon>
        <taxon>Fungi</taxon>
        <taxon>Dikarya</taxon>
        <taxon>Ascomycota</taxon>
        <taxon>Pezizomycotina</taxon>
        <taxon>Eurotiomycetes</taxon>
        <taxon>Chaetothyriomycetidae</taxon>
        <taxon>Chaetothyriales</taxon>
        <taxon>Herpotrichiellaceae</taxon>
        <taxon>Exophiala</taxon>
    </lineage>
</organism>
<dbReference type="InterPro" id="IPR036259">
    <property type="entry name" value="MFS_trans_sf"/>
</dbReference>
<evidence type="ECO:0000256" key="5">
    <source>
        <dbReference type="ARBA" id="ARBA00023136"/>
    </source>
</evidence>
<evidence type="ECO:0000256" key="6">
    <source>
        <dbReference type="SAM" id="MobiDB-lite"/>
    </source>
</evidence>
<feature type="transmembrane region" description="Helical" evidence="7">
    <location>
        <begin position="241"/>
        <end position="262"/>
    </location>
</feature>
<dbReference type="AlphaFoldDB" id="A0A0D2D188"/>
<feature type="transmembrane region" description="Helical" evidence="7">
    <location>
        <begin position="210"/>
        <end position="229"/>
    </location>
</feature>
<dbReference type="GeneID" id="27362751"/>
<dbReference type="EMBL" id="KN847346">
    <property type="protein sequence ID" value="KIW37048.1"/>
    <property type="molecule type" value="Genomic_DNA"/>
</dbReference>
<dbReference type="GO" id="GO:0005886">
    <property type="term" value="C:plasma membrane"/>
    <property type="evidence" value="ECO:0007669"/>
    <property type="project" value="TreeGrafter"/>
</dbReference>
<evidence type="ECO:0000256" key="1">
    <source>
        <dbReference type="ARBA" id="ARBA00004141"/>
    </source>
</evidence>
<feature type="transmembrane region" description="Helical" evidence="7">
    <location>
        <begin position="283"/>
        <end position="305"/>
    </location>
</feature>
<protein>
    <recommendedName>
        <fullName evidence="8">Major facilitator superfamily (MFS) profile domain-containing protein</fullName>
    </recommendedName>
</protein>
<feature type="transmembrane region" description="Helical" evidence="7">
    <location>
        <begin position="351"/>
        <end position="373"/>
    </location>
</feature>
<feature type="transmembrane region" description="Helical" evidence="7">
    <location>
        <begin position="178"/>
        <end position="198"/>
    </location>
</feature>
<feature type="transmembrane region" description="Helical" evidence="7">
    <location>
        <begin position="153"/>
        <end position="172"/>
    </location>
</feature>
<keyword evidence="10" id="KW-1185">Reference proteome</keyword>
<evidence type="ECO:0000313" key="10">
    <source>
        <dbReference type="Proteomes" id="UP000053342"/>
    </source>
</evidence>
<proteinExistence type="predicted"/>
<dbReference type="HOGENOM" id="CLU_000960_25_3_1"/>
<gene>
    <name evidence="9" type="ORF">PV06_10677</name>
</gene>
<feature type="transmembrane region" description="Helical" evidence="7">
    <location>
        <begin position="87"/>
        <end position="106"/>
    </location>
</feature>
<dbReference type="SUPFAM" id="SSF103473">
    <property type="entry name" value="MFS general substrate transporter"/>
    <property type="match status" value="1"/>
</dbReference>
<feature type="transmembrane region" description="Helical" evidence="7">
    <location>
        <begin position="419"/>
        <end position="436"/>
    </location>
</feature>
<dbReference type="PANTHER" id="PTHR23501">
    <property type="entry name" value="MAJOR FACILITATOR SUPERFAMILY"/>
    <property type="match status" value="1"/>
</dbReference>
<evidence type="ECO:0000256" key="4">
    <source>
        <dbReference type="ARBA" id="ARBA00022989"/>
    </source>
</evidence>
<comment type="subcellular location">
    <subcellularLocation>
        <location evidence="1">Membrane</location>
        <topology evidence="1">Multi-pass membrane protein</topology>
    </subcellularLocation>
</comment>
<dbReference type="PROSITE" id="PS50850">
    <property type="entry name" value="MFS"/>
    <property type="match status" value="1"/>
</dbReference>
<keyword evidence="2" id="KW-0813">Transport</keyword>
<dbReference type="RefSeq" id="XP_016257264.1">
    <property type="nucleotide sequence ID" value="XM_016412250.1"/>
</dbReference>
<evidence type="ECO:0000259" key="8">
    <source>
        <dbReference type="PROSITE" id="PS50850"/>
    </source>
</evidence>
<feature type="transmembrane region" description="Helical" evidence="7">
    <location>
        <begin position="577"/>
        <end position="596"/>
    </location>
</feature>
<dbReference type="GO" id="GO:0022857">
    <property type="term" value="F:transmembrane transporter activity"/>
    <property type="evidence" value="ECO:0007669"/>
    <property type="project" value="InterPro"/>
</dbReference>
<evidence type="ECO:0000313" key="9">
    <source>
        <dbReference type="EMBL" id="KIW37048.1"/>
    </source>
</evidence>
<dbReference type="OrthoDB" id="4161376at2759"/>